<protein>
    <recommendedName>
        <fullName evidence="4">Secreted protein</fullName>
    </recommendedName>
</protein>
<keyword evidence="1" id="KW-1133">Transmembrane helix</keyword>
<keyword evidence="1" id="KW-0812">Transmembrane</keyword>
<feature type="transmembrane region" description="Helical" evidence="1">
    <location>
        <begin position="20"/>
        <end position="36"/>
    </location>
</feature>
<dbReference type="Proteomes" id="UP001500729">
    <property type="component" value="Unassembled WGS sequence"/>
</dbReference>
<reference evidence="2 3" key="1">
    <citation type="journal article" date="2019" name="Int. J. Syst. Evol. Microbiol.">
        <title>The Global Catalogue of Microorganisms (GCM) 10K type strain sequencing project: providing services to taxonomists for standard genome sequencing and annotation.</title>
        <authorList>
            <consortium name="The Broad Institute Genomics Platform"/>
            <consortium name="The Broad Institute Genome Sequencing Center for Infectious Disease"/>
            <person name="Wu L."/>
            <person name="Ma J."/>
        </authorList>
    </citation>
    <scope>NUCLEOTIDE SEQUENCE [LARGE SCALE GENOMIC DNA]</scope>
    <source>
        <strain evidence="2 3">JCM 10303</strain>
    </source>
</reference>
<comment type="caution">
    <text evidence="2">The sequence shown here is derived from an EMBL/GenBank/DDBJ whole genome shotgun (WGS) entry which is preliminary data.</text>
</comment>
<keyword evidence="1" id="KW-0472">Membrane</keyword>
<keyword evidence="3" id="KW-1185">Reference proteome</keyword>
<evidence type="ECO:0000256" key="1">
    <source>
        <dbReference type="SAM" id="Phobius"/>
    </source>
</evidence>
<organism evidence="2 3">
    <name type="scientific">Saccharopolyspora erythraea</name>
    <name type="common">Streptomyces erythraeus</name>
    <dbReference type="NCBI Taxonomy" id="1836"/>
    <lineage>
        <taxon>Bacteria</taxon>
        <taxon>Bacillati</taxon>
        <taxon>Actinomycetota</taxon>
        <taxon>Actinomycetes</taxon>
        <taxon>Pseudonocardiales</taxon>
        <taxon>Pseudonocardiaceae</taxon>
        <taxon>Saccharopolyspora</taxon>
    </lineage>
</organism>
<accession>A0ABN1D418</accession>
<dbReference type="RefSeq" id="WP_009944858.1">
    <property type="nucleotide sequence ID" value="NZ_BAAAGS010000022.1"/>
</dbReference>
<proteinExistence type="predicted"/>
<feature type="transmembrane region" description="Helical" evidence="1">
    <location>
        <begin position="42"/>
        <end position="61"/>
    </location>
</feature>
<name>A0ABN1D418_SACER</name>
<dbReference type="EMBL" id="BAAAGS010000022">
    <property type="protein sequence ID" value="GAA0533716.1"/>
    <property type="molecule type" value="Genomic_DNA"/>
</dbReference>
<evidence type="ECO:0000313" key="2">
    <source>
        <dbReference type="EMBL" id="GAA0533716.1"/>
    </source>
</evidence>
<evidence type="ECO:0008006" key="4">
    <source>
        <dbReference type="Google" id="ProtNLM"/>
    </source>
</evidence>
<gene>
    <name evidence="2" type="ORF">GCM10009533_36070</name>
</gene>
<evidence type="ECO:0000313" key="3">
    <source>
        <dbReference type="Proteomes" id="UP001500729"/>
    </source>
</evidence>
<sequence>MGKNALPMVQNGGGVLRKLAGWAVAVALVVVVVKYPSEAAGWVQTAASWLGFVIDGLVTFFRQVGN</sequence>